<evidence type="ECO:0000256" key="1">
    <source>
        <dbReference type="SAM" id="SignalP"/>
    </source>
</evidence>
<keyword evidence="1" id="KW-0732">Signal</keyword>
<keyword evidence="3" id="KW-1185">Reference proteome</keyword>
<evidence type="ECO:0000313" key="3">
    <source>
        <dbReference type="Proteomes" id="UP000243002"/>
    </source>
</evidence>
<dbReference type="OrthoDB" id="481043at2"/>
<proteinExistence type="predicted"/>
<comment type="caution">
    <text evidence="2">The sequence shown here is derived from an EMBL/GenBank/DDBJ whole genome shotgun (WGS) entry which is preliminary data.</text>
</comment>
<accession>A0A2P7N274</accession>
<dbReference type="Gene3D" id="1.10.530.10">
    <property type="match status" value="1"/>
</dbReference>
<name>A0A2P7N274_9CYAN</name>
<dbReference type="AlphaFoldDB" id="A0A2P7N274"/>
<feature type="chain" id="PRO_5015154731" evidence="1">
    <location>
        <begin position="29"/>
        <end position="247"/>
    </location>
</feature>
<dbReference type="Proteomes" id="UP000243002">
    <property type="component" value="Unassembled WGS sequence"/>
</dbReference>
<dbReference type="EMBL" id="PXXO01000001">
    <property type="protein sequence ID" value="PSJ07548.1"/>
    <property type="molecule type" value="Genomic_DNA"/>
</dbReference>
<protein>
    <submittedName>
        <fullName evidence="2">Endolysin</fullName>
    </submittedName>
</protein>
<dbReference type="CDD" id="cd00736">
    <property type="entry name" value="lambda_lys-like"/>
    <property type="match status" value="1"/>
</dbReference>
<reference evidence="2 3" key="1">
    <citation type="journal article" date="2018" name="Environ. Microbiol.">
        <title>Ecological and genomic features of two widespread freshwater picocyanobacteria.</title>
        <authorList>
            <person name="Cabello-Yeves P.J."/>
            <person name="Picazo A."/>
            <person name="Camacho A."/>
            <person name="Callieri C."/>
            <person name="Rosselli R."/>
            <person name="Roda-Garcia J.J."/>
            <person name="Coutinho F.H."/>
            <person name="Rodriguez-Valera F."/>
        </authorList>
    </citation>
    <scope>NUCLEOTIDE SEQUENCE [LARGE SCALE GENOMIC DNA]</scope>
    <source>
        <strain evidence="2 3">Tous</strain>
    </source>
</reference>
<sequence length="247" mass="26822">MPSNCFRSALALAVGLGALSLTAPVAQAFEASQPSFPTAMALPLPPPPVRIFAITAERRALLNTIRYAEGTWADGDDIGYRIMFGGGLMPSLERHPDRVVRTARYASAAAGAYQFMPFTWTMVSRSLGIAAFGPQVQDQGAIYLIQRRGALALADQGVFSPLLAAKLAPEWASFPTLAGRSFYGQPVKRFHDLKRFYDDNLSRLRDQQPQSLARDEIKPACAPAGSLRCQLEGLEKLGPRSRSQNPG</sequence>
<dbReference type="SUPFAM" id="SSF53955">
    <property type="entry name" value="Lysozyme-like"/>
    <property type="match status" value="1"/>
</dbReference>
<gene>
    <name evidence="2" type="ORF">C7K55_01495</name>
</gene>
<dbReference type="InterPro" id="IPR023346">
    <property type="entry name" value="Lysozyme-like_dom_sf"/>
</dbReference>
<organism evidence="2 3">
    <name type="scientific">Cyanobium usitatum str. Tous</name>
    <dbReference type="NCBI Taxonomy" id="2116684"/>
    <lineage>
        <taxon>Bacteria</taxon>
        <taxon>Bacillati</taxon>
        <taxon>Cyanobacteriota</taxon>
        <taxon>Cyanophyceae</taxon>
        <taxon>Synechococcales</taxon>
        <taxon>Prochlorococcaceae</taxon>
        <taxon>Cyanobium</taxon>
    </lineage>
</organism>
<evidence type="ECO:0000313" key="2">
    <source>
        <dbReference type="EMBL" id="PSJ07548.1"/>
    </source>
</evidence>
<feature type="signal peptide" evidence="1">
    <location>
        <begin position="1"/>
        <end position="28"/>
    </location>
</feature>